<dbReference type="PANTHER" id="PTHR41773:SF1">
    <property type="entry name" value="RELA_SPOT DOMAIN-CONTAINING PROTEIN"/>
    <property type="match status" value="1"/>
</dbReference>
<keyword evidence="3" id="KW-1185">Reference proteome</keyword>
<organism evidence="2 3">
    <name type="scientific">Rheinheimera maricola</name>
    <dbReference type="NCBI Taxonomy" id="2793282"/>
    <lineage>
        <taxon>Bacteria</taxon>
        <taxon>Pseudomonadati</taxon>
        <taxon>Pseudomonadota</taxon>
        <taxon>Gammaproteobacteria</taxon>
        <taxon>Chromatiales</taxon>
        <taxon>Chromatiaceae</taxon>
        <taxon>Rheinheimera</taxon>
    </lineage>
</organism>
<dbReference type="Gene3D" id="3.30.460.10">
    <property type="entry name" value="Beta Polymerase, domain 2"/>
    <property type="match status" value="1"/>
</dbReference>
<comment type="caution">
    <text evidence="2">The sequence shown here is derived from an EMBL/GenBank/DDBJ whole genome shotgun (WGS) entry which is preliminary data.</text>
</comment>
<dbReference type="Pfam" id="PF04607">
    <property type="entry name" value="RelA_SpoT"/>
    <property type="match status" value="1"/>
</dbReference>
<evidence type="ECO:0000313" key="2">
    <source>
        <dbReference type="EMBL" id="MBZ9612158.1"/>
    </source>
</evidence>
<dbReference type="CDD" id="cd05399">
    <property type="entry name" value="NT_Rel-Spo_like"/>
    <property type="match status" value="1"/>
</dbReference>
<dbReference type="RefSeq" id="WP_205310838.1">
    <property type="nucleotide sequence ID" value="NZ_JAERPS020000003.1"/>
</dbReference>
<proteinExistence type="predicted"/>
<reference evidence="2 3" key="1">
    <citation type="submission" date="2021-08" db="EMBL/GenBank/DDBJ databases">
        <title>Rheinheimera aquimaris sp. nov., isolated from seawater of the East Sea in Korea.</title>
        <authorList>
            <person name="Kim K.H."/>
            <person name="Wenting R."/>
            <person name="Kim K.R."/>
            <person name="Jeon C.O."/>
        </authorList>
    </citation>
    <scope>NUCLEOTIDE SEQUENCE [LARGE SCALE GENOMIC DNA]</scope>
    <source>
        <strain evidence="2 3">MA-13</strain>
    </source>
</reference>
<sequence>MLTAFNTWLSDNASVLEVWGGFVVSSMLNLASHAGVKTQMSSCRVKDVSSAIGKIARKGYKDPIAEMTDLVGARIVVLLSKDLKVVASLLSSNGHWDVQLARDPEEEVAQSPEKFDYQSLHYELRAKAGVIIDGVSVPEGLCCELQIRTLMQHAYAEVAHDSIYKSTWPAPVKARRYIASSAALIDTADHLFCETMEILAEENRERGELLEQLSELYDAKISPSKIKDQKLNMIILDEFDEELQGQDTLLEINDLLTRKSYIASRIKERAVSDPFWAQPITILAYWLVSRSPHEVFDKWPFAGSHDALDMIYSDLGLNH</sequence>
<name>A0ABS7X9D4_9GAMM</name>
<accession>A0ABS7X9D4</accession>
<feature type="domain" description="RelA/SpoT" evidence="1">
    <location>
        <begin position="43"/>
        <end position="168"/>
    </location>
</feature>
<dbReference type="SMART" id="SM00954">
    <property type="entry name" value="RelA_SpoT"/>
    <property type="match status" value="1"/>
</dbReference>
<dbReference type="PANTHER" id="PTHR41773">
    <property type="entry name" value="GTP PYROPHOSPHATASE-RELATED"/>
    <property type="match status" value="1"/>
</dbReference>
<dbReference type="InterPro" id="IPR043519">
    <property type="entry name" value="NT_sf"/>
</dbReference>
<evidence type="ECO:0000259" key="1">
    <source>
        <dbReference type="SMART" id="SM00954"/>
    </source>
</evidence>
<evidence type="ECO:0000313" key="3">
    <source>
        <dbReference type="Proteomes" id="UP000663814"/>
    </source>
</evidence>
<dbReference type="InterPro" id="IPR007685">
    <property type="entry name" value="RelA_SpoT"/>
</dbReference>
<dbReference type="Proteomes" id="UP000663814">
    <property type="component" value="Unassembled WGS sequence"/>
</dbReference>
<dbReference type="EMBL" id="JAERPS020000003">
    <property type="protein sequence ID" value="MBZ9612158.1"/>
    <property type="molecule type" value="Genomic_DNA"/>
</dbReference>
<gene>
    <name evidence="2" type="ORF">I4W93_011190</name>
</gene>
<protein>
    <submittedName>
        <fullName evidence="2">RelA/SpoT domain-containing protein</fullName>
    </submittedName>
</protein>
<dbReference type="SUPFAM" id="SSF81301">
    <property type="entry name" value="Nucleotidyltransferase"/>
    <property type="match status" value="1"/>
</dbReference>